<name>A0A7X9RZT0_9BACT</name>
<reference evidence="2 3" key="1">
    <citation type="submission" date="2020-04" db="EMBL/GenBank/DDBJ databases">
        <title>Flammeovirga sp. SR4, a novel species isolated from seawater.</title>
        <authorList>
            <person name="Wang X."/>
        </authorList>
    </citation>
    <scope>NUCLEOTIDE SEQUENCE [LARGE SCALE GENOMIC DNA]</scope>
    <source>
        <strain evidence="2 3">ATCC 23126</strain>
    </source>
</reference>
<feature type="signal peptide" evidence="1">
    <location>
        <begin position="1"/>
        <end position="23"/>
    </location>
</feature>
<sequence length="1496" mass="170905">MKNLGTKIIATIFCWVLLQQAFAQTDIPPTIEVGETYNLTGYHFSYEEKVGDGYDDYGNEVEYYELTALEDIIITNNAGEQVFYKNFNHDYINTNKFNTFSYDVSYSIPFTFKDTGEHSVKYNYFAYRVTKYREKYYEPGNSTPKYRYIYYDLEKKYPVDPKGEDEDITTIICDSFASGNTSNISFSYPFGIIDGTHLEKGCSETSNEGFKDNSVYDFGFTHQFSIKKKDENNIYRNVQPNEISFDASDLKNFTIYASGVYRLYHTYNFSCSAISNTRTDSIDFTTNIAIVDPSLITFYYPFGITDGKEIIESCMAYSNEGIKNDLESNSPNIEHHFVIQKKEGYDNYIDVQSDDIFYNSSDLKNFGIYSSGEYRLYHHYQYSCDDSLYIVKDTLDFTAEIDPVKFDYSFLYTDGLVECEYNRNGEFKKVNPNHTLVSSEFTLFRLNNNGSYTSIGFKDKKVKYTSDLNTLIINAKGNYLLKHKYSCNSGSTSSVIVDTVHFGVDVIDKPVGVNEDDCPSCEYDNFNAYQQDADNSESISGKGFDLGTFRLEYRYGCNQNWSLVPTKRDTKTKFMKIHVGDQIQFRFTATSGNYMSSGGSDKERRILRISDIKKGVIQNYDYHNSERKRYQIVMDVDFSQDKFLEGGIFKLEARGYAYKDNGGADGGGGVRNALAYLCVTTIPAPVYTDNEEYFQCQDQPIEIDFNSGNYTNVRATFWDDSVKKDHPEYNQYIGRHIYTDLQSNNKTAIPANNFVGTKWLELQNTQKRLVNNDTLLLLSNPLATLKKVTVYPSPPSPETTNIVILDTDRMYDVVNYISDRQLTTPNHSTQSTDILEYAIYDGDSLRMSYKESGHNTFNLTDSTSYAEVLVRRKVSYHIEKTVNGYQYTGNPNIEYSRPTKFFFIARPVVIPQVICPTKYKFSIANDPVLDNREIRKKYYWTVKDNSTQEVLYQSGGNGGSNILIYDFNEHAQGVLKQYDITVKIVYVPQQNTFNHDLEESKVNHCSNDNLIEVSGESRVTTIDAPRDFRMAIVNYQENNDIYTNVLSNASHTYSDAWLLNEANVSSKRLSPWLGAKAGVWRNDRSYFYTGQRRYDTSSRDLRGDGAISSFNAMGWKGNHVMADTKIENDDNNTWVKNHTITQYNKRGHSSEQQDALGNYSAVLFSTDGQFVTATGANMRQDEMLFTSFEEGNKQDLFFENRKIYKFPVYAGRKLLAVIGDNGVDLGEVLEDNQTLVTVRGTEYEEELPKPFVLDAVISCRFDYIHTADTLHETLGATFSDGDSTKENYSIIGLDGYGFDALSNWVGEIVIVDSVIQQNTGIQIIQDLQAHTGEYVAEINGTKSIKLNHLSLDDGKKYSFSAWIKVPALSDYVTDYKDELSIVVNEDTIQSIGKVIEGWQQVKGSFTYSGEKYDGLSFTFLTGSNKVRIDDLRIHPLNGNMNSYYYDPYTYRLQTTLDENNYATSYSYDEEGNLKLLQKETARGVVTIQEVQSNITQ</sequence>
<proteinExistence type="predicted"/>
<gene>
    <name evidence="2" type="ORF">HHU12_27310</name>
</gene>
<evidence type="ECO:0000313" key="3">
    <source>
        <dbReference type="Proteomes" id="UP000576082"/>
    </source>
</evidence>
<protein>
    <submittedName>
        <fullName evidence="2">Uncharacterized protein</fullName>
    </submittedName>
</protein>
<keyword evidence="1" id="KW-0732">Signal</keyword>
<evidence type="ECO:0000313" key="2">
    <source>
        <dbReference type="EMBL" id="NME71704.1"/>
    </source>
</evidence>
<dbReference type="RefSeq" id="WP_169659912.1">
    <property type="nucleotide sequence ID" value="NZ_JABANE010000110.1"/>
</dbReference>
<organism evidence="2 3">
    <name type="scientific">Flammeovirga aprica JL-4</name>
    <dbReference type="NCBI Taxonomy" id="694437"/>
    <lineage>
        <taxon>Bacteria</taxon>
        <taxon>Pseudomonadati</taxon>
        <taxon>Bacteroidota</taxon>
        <taxon>Cytophagia</taxon>
        <taxon>Cytophagales</taxon>
        <taxon>Flammeovirgaceae</taxon>
        <taxon>Flammeovirga</taxon>
    </lineage>
</organism>
<accession>A0A7X9RZT0</accession>
<keyword evidence="3" id="KW-1185">Reference proteome</keyword>
<dbReference type="Proteomes" id="UP000576082">
    <property type="component" value="Unassembled WGS sequence"/>
</dbReference>
<dbReference type="Gene3D" id="2.60.120.260">
    <property type="entry name" value="Galactose-binding domain-like"/>
    <property type="match status" value="1"/>
</dbReference>
<comment type="caution">
    <text evidence="2">The sequence shown here is derived from an EMBL/GenBank/DDBJ whole genome shotgun (WGS) entry which is preliminary data.</text>
</comment>
<feature type="chain" id="PRO_5031308536" evidence="1">
    <location>
        <begin position="24"/>
        <end position="1496"/>
    </location>
</feature>
<dbReference type="EMBL" id="JABANE010000110">
    <property type="protein sequence ID" value="NME71704.1"/>
    <property type="molecule type" value="Genomic_DNA"/>
</dbReference>
<evidence type="ECO:0000256" key="1">
    <source>
        <dbReference type="SAM" id="SignalP"/>
    </source>
</evidence>